<protein>
    <submittedName>
        <fullName evidence="1">Uncharacterized protein</fullName>
    </submittedName>
</protein>
<evidence type="ECO:0000313" key="2">
    <source>
        <dbReference type="Proteomes" id="UP001060215"/>
    </source>
</evidence>
<name>A0ACC0GQ40_9ERIC</name>
<accession>A0ACC0GQ40</accession>
<reference evidence="1 2" key="1">
    <citation type="journal article" date="2022" name="Plant J.">
        <title>Chromosome-level genome of Camellia lanceoleosa provides a valuable resource for understanding genome evolution and self-incompatibility.</title>
        <authorList>
            <person name="Gong W."/>
            <person name="Xiao S."/>
            <person name="Wang L."/>
            <person name="Liao Z."/>
            <person name="Chang Y."/>
            <person name="Mo W."/>
            <person name="Hu G."/>
            <person name="Li W."/>
            <person name="Zhao G."/>
            <person name="Zhu H."/>
            <person name="Hu X."/>
            <person name="Ji K."/>
            <person name="Xiang X."/>
            <person name="Song Q."/>
            <person name="Yuan D."/>
            <person name="Jin S."/>
            <person name="Zhang L."/>
        </authorList>
    </citation>
    <scope>NUCLEOTIDE SEQUENCE [LARGE SCALE GENOMIC DNA]</scope>
    <source>
        <strain evidence="1">SQ_2022a</strain>
    </source>
</reference>
<gene>
    <name evidence="1" type="ORF">LOK49_LG09G01611</name>
</gene>
<dbReference type="Proteomes" id="UP001060215">
    <property type="component" value="Chromosome 8"/>
</dbReference>
<comment type="caution">
    <text evidence="1">The sequence shown here is derived from an EMBL/GenBank/DDBJ whole genome shotgun (WGS) entry which is preliminary data.</text>
</comment>
<evidence type="ECO:0000313" key="1">
    <source>
        <dbReference type="EMBL" id="KAI8001586.1"/>
    </source>
</evidence>
<sequence length="137" mass="15460">MIVSLYGEALRSYCRPCGRITKLDQSGLSSIDATSLMTCQRQLADDRVPLKAMRWFYDESKDDGSPLIRKLPRIPFYQGAKLLQNLGTVNAFILSQHFQIGIGIVVFHLGFWLFQGGTASFFLCGDGLFFSYTCWSQ</sequence>
<proteinExistence type="predicted"/>
<dbReference type="EMBL" id="CM045765">
    <property type="protein sequence ID" value="KAI8001586.1"/>
    <property type="molecule type" value="Genomic_DNA"/>
</dbReference>
<keyword evidence="2" id="KW-1185">Reference proteome</keyword>
<organism evidence="1 2">
    <name type="scientific">Camellia lanceoleosa</name>
    <dbReference type="NCBI Taxonomy" id="1840588"/>
    <lineage>
        <taxon>Eukaryota</taxon>
        <taxon>Viridiplantae</taxon>
        <taxon>Streptophyta</taxon>
        <taxon>Embryophyta</taxon>
        <taxon>Tracheophyta</taxon>
        <taxon>Spermatophyta</taxon>
        <taxon>Magnoliopsida</taxon>
        <taxon>eudicotyledons</taxon>
        <taxon>Gunneridae</taxon>
        <taxon>Pentapetalae</taxon>
        <taxon>asterids</taxon>
        <taxon>Ericales</taxon>
        <taxon>Theaceae</taxon>
        <taxon>Camellia</taxon>
    </lineage>
</organism>